<sequence length="214" mass="24593">MSMFGLCLGGSRSVLGIGWRFLDVYFTANVWCPPRRNQHPLWRVHLGGRLARQSGSQRNGKYRIGSDVVRYEVSSDLRYGKGFSTAAGTLTWRTPPSLDALDTFFSCSQRHLLSDIRFEALDEIKVLWGCRHRCSLLHCLQKRLRKKFTKGRTLKIVPRNRRSKFEGRFAPPFFSQIIIAVIVREDIPLHKSSSPSTSLGEPIVRSELWKKKFP</sequence>
<proteinExistence type="predicted"/>
<reference evidence="1" key="1">
    <citation type="submission" date="2023-12" db="EMBL/GenBank/DDBJ databases">
        <title>Genome assembly of Anisodus tanguticus.</title>
        <authorList>
            <person name="Wang Y.-J."/>
        </authorList>
    </citation>
    <scope>NUCLEOTIDE SEQUENCE</scope>
    <source>
        <strain evidence="1">KB-2021</strain>
        <tissue evidence="1">Leaf</tissue>
    </source>
</reference>
<organism evidence="1 2">
    <name type="scientific">Anisodus tanguticus</name>
    <dbReference type="NCBI Taxonomy" id="243964"/>
    <lineage>
        <taxon>Eukaryota</taxon>
        <taxon>Viridiplantae</taxon>
        <taxon>Streptophyta</taxon>
        <taxon>Embryophyta</taxon>
        <taxon>Tracheophyta</taxon>
        <taxon>Spermatophyta</taxon>
        <taxon>Magnoliopsida</taxon>
        <taxon>eudicotyledons</taxon>
        <taxon>Gunneridae</taxon>
        <taxon>Pentapetalae</taxon>
        <taxon>asterids</taxon>
        <taxon>lamiids</taxon>
        <taxon>Solanales</taxon>
        <taxon>Solanaceae</taxon>
        <taxon>Solanoideae</taxon>
        <taxon>Hyoscyameae</taxon>
        <taxon>Anisodus</taxon>
    </lineage>
</organism>
<evidence type="ECO:0000313" key="1">
    <source>
        <dbReference type="EMBL" id="KAK4360623.1"/>
    </source>
</evidence>
<accession>A0AAE1V8K9</accession>
<gene>
    <name evidence="1" type="ORF">RND71_019575</name>
</gene>
<name>A0AAE1V8K9_9SOLA</name>
<dbReference type="AlphaFoldDB" id="A0AAE1V8K9"/>
<comment type="caution">
    <text evidence="1">The sequence shown here is derived from an EMBL/GenBank/DDBJ whole genome shotgun (WGS) entry which is preliminary data.</text>
</comment>
<protein>
    <submittedName>
        <fullName evidence="1">Uncharacterized protein</fullName>
    </submittedName>
</protein>
<dbReference type="EMBL" id="JAVYJV010000010">
    <property type="protein sequence ID" value="KAK4360623.1"/>
    <property type="molecule type" value="Genomic_DNA"/>
</dbReference>
<evidence type="ECO:0000313" key="2">
    <source>
        <dbReference type="Proteomes" id="UP001291623"/>
    </source>
</evidence>
<keyword evidence="2" id="KW-1185">Reference proteome</keyword>
<dbReference type="Proteomes" id="UP001291623">
    <property type="component" value="Unassembled WGS sequence"/>
</dbReference>